<evidence type="ECO:0000313" key="2">
    <source>
        <dbReference type="Proteomes" id="UP000437575"/>
    </source>
</evidence>
<evidence type="ECO:0000313" key="1">
    <source>
        <dbReference type="EMBL" id="MSE06777.1"/>
    </source>
</evidence>
<organism evidence="1 2">
    <name type="scientific">Ligilactobacillus salivarius</name>
    <dbReference type="NCBI Taxonomy" id="1624"/>
    <lineage>
        <taxon>Bacteria</taxon>
        <taxon>Bacillati</taxon>
        <taxon>Bacillota</taxon>
        <taxon>Bacilli</taxon>
        <taxon>Lactobacillales</taxon>
        <taxon>Lactobacillaceae</taxon>
        <taxon>Ligilactobacillus</taxon>
    </lineage>
</organism>
<dbReference type="EMBL" id="WKKZ01001334">
    <property type="protein sequence ID" value="MSE06777.1"/>
    <property type="molecule type" value="Genomic_DNA"/>
</dbReference>
<proteinExistence type="predicted"/>
<accession>A0A6A8LW35</accession>
<protein>
    <submittedName>
        <fullName evidence="1">SAM-dependent DNA methyltransferase</fullName>
    </submittedName>
</protein>
<gene>
    <name evidence="1" type="ORF">GKC34_13920</name>
</gene>
<name>A0A6A8LW35_9LACO</name>
<keyword evidence="1" id="KW-0808">Transferase</keyword>
<dbReference type="AlphaFoldDB" id="A0A6A8LW35"/>
<reference evidence="1 2" key="1">
    <citation type="submission" date="2019-11" db="EMBL/GenBank/DDBJ databases">
        <title>Draft Genome Sequence of Plant Growth-Promoting Rhizosphere-Associated Bacteria.</title>
        <authorList>
            <person name="Vasilyev I.Y."/>
            <person name="Radchenko V."/>
            <person name="Ilnitskaya E.V."/>
        </authorList>
    </citation>
    <scope>NUCLEOTIDE SEQUENCE [LARGE SCALE GENOMIC DNA]</scope>
    <source>
        <strain evidence="1 2">VRA_1sq_f</strain>
    </source>
</reference>
<dbReference type="GO" id="GO:0008168">
    <property type="term" value="F:methyltransferase activity"/>
    <property type="evidence" value="ECO:0007669"/>
    <property type="project" value="UniProtKB-KW"/>
</dbReference>
<feature type="non-terminal residue" evidence="1">
    <location>
        <position position="88"/>
    </location>
</feature>
<sequence>MIHAKIYIVRDSNMTVWINPKTGNEILDTHGNPIRREIRPKSEGEELEKLIKKILVSISENNDKLLKEETLDPSDVPFWLNQKDLVFL</sequence>
<dbReference type="GO" id="GO:0032259">
    <property type="term" value="P:methylation"/>
    <property type="evidence" value="ECO:0007669"/>
    <property type="project" value="UniProtKB-KW"/>
</dbReference>
<comment type="caution">
    <text evidence="1">The sequence shown here is derived from an EMBL/GenBank/DDBJ whole genome shotgun (WGS) entry which is preliminary data.</text>
</comment>
<dbReference type="Proteomes" id="UP000437575">
    <property type="component" value="Unassembled WGS sequence"/>
</dbReference>
<keyword evidence="1" id="KW-0489">Methyltransferase</keyword>